<dbReference type="PROSITE" id="PS51212">
    <property type="entry name" value="WSC"/>
    <property type="match status" value="1"/>
</dbReference>
<dbReference type="EMBL" id="KV700136">
    <property type="protein sequence ID" value="OCF31311.1"/>
    <property type="molecule type" value="Genomic_DNA"/>
</dbReference>
<keyword evidence="4" id="KW-1185">Reference proteome</keyword>
<dbReference type="STRING" id="1296120.A0A1B9GJY4"/>
<gene>
    <name evidence="3" type="ORF">I316_07097</name>
</gene>
<dbReference type="Proteomes" id="UP000092666">
    <property type="component" value="Unassembled WGS sequence"/>
</dbReference>
<sequence>MKYATIISAIATMLVFDATPSTASPLDERSEGHHHELESRATQSSQGWYSYGCYYDCYDGMNRRLPIFGYSDANNNPDMCVQHCKDSGHQYAGLQFGNECWCGDALAGERAKPDECDHRCADGHNKCGGPCRNNIWSAFQKPGH</sequence>
<feature type="domain" description="WSC" evidence="2">
    <location>
        <begin position="47"/>
        <end position="139"/>
    </location>
</feature>
<feature type="chain" id="PRO_5008627112" description="WSC domain-containing protein" evidence="1">
    <location>
        <begin position="24"/>
        <end position="144"/>
    </location>
</feature>
<dbReference type="InterPro" id="IPR002889">
    <property type="entry name" value="WSC_carb-bd"/>
</dbReference>
<evidence type="ECO:0000256" key="1">
    <source>
        <dbReference type="SAM" id="SignalP"/>
    </source>
</evidence>
<name>A0A1B9GJY4_9TREE</name>
<protein>
    <recommendedName>
        <fullName evidence="2">WSC domain-containing protein</fullName>
    </recommendedName>
</protein>
<proteinExistence type="predicted"/>
<dbReference type="OrthoDB" id="5985073at2759"/>
<accession>A0A1B9GJY4</accession>
<evidence type="ECO:0000313" key="4">
    <source>
        <dbReference type="Proteomes" id="UP000092666"/>
    </source>
</evidence>
<organism evidence="3 4">
    <name type="scientific">Kwoniella heveanensis BCC8398</name>
    <dbReference type="NCBI Taxonomy" id="1296120"/>
    <lineage>
        <taxon>Eukaryota</taxon>
        <taxon>Fungi</taxon>
        <taxon>Dikarya</taxon>
        <taxon>Basidiomycota</taxon>
        <taxon>Agaricomycotina</taxon>
        <taxon>Tremellomycetes</taxon>
        <taxon>Tremellales</taxon>
        <taxon>Cryptococcaceae</taxon>
        <taxon>Kwoniella</taxon>
    </lineage>
</organism>
<keyword evidence="1" id="KW-0732">Signal</keyword>
<evidence type="ECO:0000313" key="3">
    <source>
        <dbReference type="EMBL" id="OCF31311.1"/>
    </source>
</evidence>
<reference evidence="4" key="2">
    <citation type="submission" date="2013-12" db="EMBL/GenBank/DDBJ databases">
        <title>Evolution of pathogenesis and genome organization in the Tremellales.</title>
        <authorList>
            <person name="Cuomo C."/>
            <person name="Litvintseva A."/>
            <person name="Heitman J."/>
            <person name="Chen Y."/>
            <person name="Sun S."/>
            <person name="Springer D."/>
            <person name="Dromer F."/>
            <person name="Young S."/>
            <person name="Zeng Q."/>
            <person name="Chapman S."/>
            <person name="Gujja S."/>
            <person name="Saif S."/>
            <person name="Birren B."/>
        </authorList>
    </citation>
    <scope>NUCLEOTIDE SEQUENCE [LARGE SCALE GENOMIC DNA]</scope>
    <source>
        <strain evidence="4">BCC8398</strain>
    </source>
</reference>
<evidence type="ECO:0000259" key="2">
    <source>
        <dbReference type="PROSITE" id="PS51212"/>
    </source>
</evidence>
<feature type="signal peptide" evidence="1">
    <location>
        <begin position="1"/>
        <end position="23"/>
    </location>
</feature>
<dbReference type="AlphaFoldDB" id="A0A1B9GJY4"/>
<dbReference type="Pfam" id="PF01822">
    <property type="entry name" value="WSC"/>
    <property type="match status" value="1"/>
</dbReference>
<reference evidence="3 4" key="1">
    <citation type="submission" date="2013-07" db="EMBL/GenBank/DDBJ databases">
        <title>The Genome Sequence of Cryptococcus heveanensis BCC8398.</title>
        <authorList>
            <consortium name="The Broad Institute Genome Sequencing Platform"/>
            <person name="Cuomo C."/>
            <person name="Litvintseva A."/>
            <person name="Chen Y."/>
            <person name="Heitman J."/>
            <person name="Sun S."/>
            <person name="Springer D."/>
            <person name="Dromer F."/>
            <person name="Young S.K."/>
            <person name="Zeng Q."/>
            <person name="Gargeya S."/>
            <person name="Fitzgerald M."/>
            <person name="Abouelleil A."/>
            <person name="Alvarado L."/>
            <person name="Berlin A.M."/>
            <person name="Chapman S.B."/>
            <person name="Dewar J."/>
            <person name="Goldberg J."/>
            <person name="Griggs A."/>
            <person name="Gujja S."/>
            <person name="Hansen M."/>
            <person name="Howarth C."/>
            <person name="Imamovic A."/>
            <person name="Larimer J."/>
            <person name="McCowan C."/>
            <person name="Murphy C."/>
            <person name="Pearson M."/>
            <person name="Priest M."/>
            <person name="Roberts A."/>
            <person name="Saif S."/>
            <person name="Shea T."/>
            <person name="Sykes S."/>
            <person name="Wortman J."/>
            <person name="Nusbaum C."/>
            <person name="Birren B."/>
        </authorList>
    </citation>
    <scope>NUCLEOTIDE SEQUENCE [LARGE SCALE GENOMIC DNA]</scope>
    <source>
        <strain evidence="3 4">BCC8398</strain>
    </source>
</reference>